<dbReference type="HOGENOM" id="CLU_033716_1_1_11"/>
<dbReference type="SUPFAM" id="SSF48264">
    <property type="entry name" value="Cytochrome P450"/>
    <property type="match status" value="1"/>
</dbReference>
<keyword evidence="8" id="KW-0503">Monooxygenase</keyword>
<dbReference type="GO" id="GO:0005506">
    <property type="term" value="F:iron ion binding"/>
    <property type="evidence" value="ECO:0007669"/>
    <property type="project" value="InterPro"/>
</dbReference>
<dbReference type="OrthoDB" id="3804058at2"/>
<protein>
    <submittedName>
        <fullName evidence="10">Cytochrome P450</fullName>
    </submittedName>
</protein>
<keyword evidence="7" id="KW-0408">Iron</keyword>
<evidence type="ECO:0000256" key="1">
    <source>
        <dbReference type="ARBA" id="ARBA00001971"/>
    </source>
</evidence>
<dbReference type="InterPro" id="IPR001128">
    <property type="entry name" value="Cyt_P450"/>
</dbReference>
<dbReference type="Pfam" id="PF00067">
    <property type="entry name" value="p450"/>
    <property type="match status" value="1"/>
</dbReference>
<gene>
    <name evidence="10" type="ordered locus">AMED_4238</name>
</gene>
<dbReference type="PRINTS" id="PR00385">
    <property type="entry name" value="P450"/>
</dbReference>
<comment type="function">
    <text evidence="9">Involved in the coupling of aromatic side chains of the heptapeptide of vancomycin.</text>
</comment>
<dbReference type="GO" id="GO:0004497">
    <property type="term" value="F:monooxygenase activity"/>
    <property type="evidence" value="ECO:0007669"/>
    <property type="project" value="UniProtKB-KW"/>
</dbReference>
<comment type="similarity">
    <text evidence="3">Belongs to the cytochrome P450 family.</text>
</comment>
<dbReference type="PRINTS" id="PR00359">
    <property type="entry name" value="BP450"/>
</dbReference>
<dbReference type="InterPro" id="IPR036396">
    <property type="entry name" value="Cyt_P450_sf"/>
</dbReference>
<dbReference type="eggNOG" id="COG2124">
    <property type="taxonomic scope" value="Bacteria"/>
</dbReference>
<comment type="cofactor">
    <cofactor evidence="1">
        <name>heme</name>
        <dbReference type="ChEBI" id="CHEBI:30413"/>
    </cofactor>
</comment>
<evidence type="ECO:0000256" key="3">
    <source>
        <dbReference type="ARBA" id="ARBA00010617"/>
    </source>
</evidence>
<evidence type="ECO:0000256" key="5">
    <source>
        <dbReference type="ARBA" id="ARBA00022723"/>
    </source>
</evidence>
<evidence type="ECO:0000256" key="7">
    <source>
        <dbReference type="ARBA" id="ARBA00023004"/>
    </source>
</evidence>
<dbReference type="Gene3D" id="1.10.630.10">
    <property type="entry name" value="Cytochrome P450"/>
    <property type="match status" value="1"/>
</dbReference>
<keyword evidence="6" id="KW-0560">Oxidoreductase</keyword>
<dbReference type="PATRIC" id="fig|749927.5.peg.4382"/>
<dbReference type="KEGG" id="amd:AMED_4238"/>
<dbReference type="EMBL" id="CP002000">
    <property type="protein sequence ID" value="ADJ46013.1"/>
    <property type="molecule type" value="Genomic_DNA"/>
</dbReference>
<proteinExistence type="inferred from homology"/>
<name>A0A0H3D7E9_AMYMU</name>
<evidence type="ECO:0000313" key="10">
    <source>
        <dbReference type="EMBL" id="ADJ46013.1"/>
    </source>
</evidence>
<dbReference type="CDD" id="cd11031">
    <property type="entry name" value="Cyp158A-like"/>
    <property type="match status" value="1"/>
</dbReference>
<dbReference type="Proteomes" id="UP000000328">
    <property type="component" value="Chromosome"/>
</dbReference>
<dbReference type="GO" id="GO:0016705">
    <property type="term" value="F:oxidoreductase activity, acting on paired donors, with incorporation or reduction of molecular oxygen"/>
    <property type="evidence" value="ECO:0007669"/>
    <property type="project" value="InterPro"/>
</dbReference>
<keyword evidence="5" id="KW-0479">Metal-binding</keyword>
<organism evidence="10 11">
    <name type="scientific">Amycolatopsis mediterranei (strain U-32)</name>
    <dbReference type="NCBI Taxonomy" id="749927"/>
    <lineage>
        <taxon>Bacteria</taxon>
        <taxon>Bacillati</taxon>
        <taxon>Actinomycetota</taxon>
        <taxon>Actinomycetes</taxon>
        <taxon>Pseudonocardiales</taxon>
        <taxon>Pseudonocardiaceae</taxon>
        <taxon>Amycolatopsis</taxon>
    </lineage>
</organism>
<accession>A0A0H3D7E9</accession>
<evidence type="ECO:0000256" key="8">
    <source>
        <dbReference type="ARBA" id="ARBA00023033"/>
    </source>
</evidence>
<evidence type="ECO:0000256" key="6">
    <source>
        <dbReference type="ARBA" id="ARBA00023002"/>
    </source>
</evidence>
<dbReference type="PANTHER" id="PTHR46696">
    <property type="entry name" value="P450, PUTATIVE (EUROFUNG)-RELATED"/>
    <property type="match status" value="1"/>
</dbReference>
<dbReference type="FunFam" id="1.10.630.10:FF:000018">
    <property type="entry name" value="Cytochrome P450 monooxygenase"/>
    <property type="match status" value="1"/>
</dbReference>
<evidence type="ECO:0000313" key="11">
    <source>
        <dbReference type="Proteomes" id="UP000000328"/>
    </source>
</evidence>
<dbReference type="AlphaFoldDB" id="A0A0H3D7E9"/>
<dbReference type="InterPro" id="IPR002397">
    <property type="entry name" value="Cyt_P450_B"/>
</dbReference>
<reference evidence="10 11" key="1">
    <citation type="journal article" date="2010" name="Cell Res.">
        <title>Complete genome sequence of the rifamycin SV-producing Amycolatopsis mediterranei U32 revealed its genetic characteristics in phylogeny and metabolism.</title>
        <authorList>
            <person name="Zhao W."/>
            <person name="Zhong Y."/>
            <person name="Yuan H."/>
            <person name="Wang J."/>
            <person name="Zheng H."/>
            <person name="Wang Y."/>
            <person name="Cen X."/>
            <person name="Xu F."/>
            <person name="Bai J."/>
            <person name="Han X."/>
            <person name="Lu G."/>
            <person name="Zhu Y."/>
            <person name="Shao Z."/>
            <person name="Yan H."/>
            <person name="Li C."/>
            <person name="Peng N."/>
            <person name="Zhang Z."/>
            <person name="Zhang Y."/>
            <person name="Lin W."/>
            <person name="Fan Y."/>
            <person name="Qin Z."/>
            <person name="Hu Y."/>
            <person name="Zhu B."/>
            <person name="Wang S."/>
            <person name="Ding X."/>
            <person name="Zhao G.P."/>
        </authorList>
    </citation>
    <scope>NUCLEOTIDE SEQUENCE [LARGE SCALE GENOMIC DNA]</scope>
    <source>
        <strain evidence="11">U-32</strain>
    </source>
</reference>
<dbReference type="PANTHER" id="PTHR46696:SF5">
    <property type="entry name" value="CYTOCHROME P450 BJ-1"/>
    <property type="match status" value="1"/>
</dbReference>
<dbReference type="GO" id="GO:0020037">
    <property type="term" value="F:heme binding"/>
    <property type="evidence" value="ECO:0007669"/>
    <property type="project" value="InterPro"/>
</dbReference>
<evidence type="ECO:0000256" key="4">
    <source>
        <dbReference type="ARBA" id="ARBA00022617"/>
    </source>
</evidence>
<comment type="pathway">
    <text evidence="2">Antibiotic biosynthesis; vancomycin biosynthesis.</text>
</comment>
<sequence>MTATADRPRLPFTRPNVLDIAPLFEVLRRQGPVVAVTTPAGDPAWLVTGFEAVRSVFTDPRFGRSHPAPEEASALSDAAILSRPQGDHETEHAEHARMRRMLVPAFSANRIRRLAGHVRELADGCFDAMERARAADGLVDLHEHLSFPLPVLVICELLGVPYEDRDTFRVLSDRMGRMDIGDGAGAALDEFAAYMSRLAATKRRAPGQDVVSDMVRAQADDPSFGDDDLARLAAGLLFAGHETTSNRIDLGALYLLTDLARRDALAADPEGRVHGVVEEILRLSAPSGLGVLRYAHDDVELGGVEIARGDAVVLSIAAANRDSSVFPAAAEFDPDRKPNSHLSFAYGGWFCIGASLARTELRVVFESLFRRFPGLRLAVDVDELEVRTNRVTGGSGPRAGPLVDQRRS</sequence>
<evidence type="ECO:0000256" key="2">
    <source>
        <dbReference type="ARBA" id="ARBA00004660"/>
    </source>
</evidence>
<evidence type="ECO:0000256" key="9">
    <source>
        <dbReference type="ARBA" id="ARBA00055433"/>
    </source>
</evidence>
<keyword evidence="4" id="KW-0349">Heme</keyword>